<dbReference type="Pfam" id="PF00903">
    <property type="entry name" value="Glyoxalase"/>
    <property type="match status" value="1"/>
</dbReference>
<dbReference type="InterPro" id="IPR029068">
    <property type="entry name" value="Glyas_Bleomycin-R_OHBP_Dase"/>
</dbReference>
<dbReference type="InterPro" id="IPR004360">
    <property type="entry name" value="Glyas_Fos-R_dOase_dom"/>
</dbReference>
<dbReference type="GO" id="GO:0004462">
    <property type="term" value="F:lactoylglutathione lyase activity"/>
    <property type="evidence" value="ECO:0007669"/>
    <property type="project" value="InterPro"/>
</dbReference>
<dbReference type="PROSITE" id="PS00934">
    <property type="entry name" value="GLYOXALASE_I_1"/>
    <property type="match status" value="1"/>
</dbReference>
<organism evidence="3 4">
    <name type="scientific">Burkholderia cepacia</name>
    <name type="common">Pseudomonas cepacia</name>
    <dbReference type="NCBI Taxonomy" id="292"/>
    <lineage>
        <taxon>Bacteria</taxon>
        <taxon>Pseudomonadati</taxon>
        <taxon>Pseudomonadota</taxon>
        <taxon>Betaproteobacteria</taxon>
        <taxon>Burkholderiales</taxon>
        <taxon>Burkholderiaceae</taxon>
        <taxon>Burkholderia</taxon>
        <taxon>Burkholderia cepacia complex</taxon>
    </lineage>
</organism>
<dbReference type="InterPro" id="IPR037523">
    <property type="entry name" value="VOC_core"/>
</dbReference>
<dbReference type="InterPro" id="IPR018146">
    <property type="entry name" value="Glyoxalase_1_CS"/>
</dbReference>
<comment type="caution">
    <text evidence="3">The sequence shown here is derived from an EMBL/GenBank/DDBJ whole genome shotgun (WGS) entry which is preliminary data.</text>
</comment>
<name>A0A2S8ISV4_BURCE</name>
<accession>A0A2S8ISV4</accession>
<keyword evidence="1" id="KW-0479">Metal-binding</keyword>
<dbReference type="EMBL" id="PUIQ01000017">
    <property type="protein sequence ID" value="PQP17813.1"/>
    <property type="molecule type" value="Genomic_DNA"/>
</dbReference>
<dbReference type="RefSeq" id="WP_105391167.1">
    <property type="nucleotide sequence ID" value="NZ_PUIQ01000017.1"/>
</dbReference>
<dbReference type="PROSITE" id="PS51819">
    <property type="entry name" value="VOC"/>
    <property type="match status" value="1"/>
</dbReference>
<evidence type="ECO:0000313" key="4">
    <source>
        <dbReference type="Proteomes" id="UP000238206"/>
    </source>
</evidence>
<dbReference type="GO" id="GO:0046872">
    <property type="term" value="F:metal ion binding"/>
    <property type="evidence" value="ECO:0007669"/>
    <property type="project" value="UniProtKB-KW"/>
</dbReference>
<dbReference type="Gene3D" id="3.10.180.10">
    <property type="entry name" value="2,3-Dihydroxybiphenyl 1,2-Dioxygenase, domain 1"/>
    <property type="match status" value="1"/>
</dbReference>
<proteinExistence type="predicted"/>
<reference evidence="3 4" key="1">
    <citation type="submission" date="2018-02" db="EMBL/GenBank/DDBJ databases">
        <title>Draft genome sequencing of Burkholderia cepacia Y14-15.</title>
        <authorList>
            <person name="Zheng B.-X."/>
        </authorList>
    </citation>
    <scope>NUCLEOTIDE SEQUENCE [LARGE SCALE GENOMIC DNA]</scope>
    <source>
        <strain evidence="3 4">Y14-15</strain>
    </source>
</reference>
<evidence type="ECO:0000256" key="1">
    <source>
        <dbReference type="ARBA" id="ARBA00022723"/>
    </source>
</evidence>
<sequence>MNIIGPDTLVFGVDDVAACSQYLLDYGLLPVRSDGTGGRFEALDGTGIDIARRDDPALPPALGTASMLRKTIYGVADAATVDTIAQELRRDREVSKLADGSIESLDDMGFAIGFQVTTRRSLSLSAEPVNAPGAPAQRAPNVVAVSDDAVLTPRTLSHVVYFVPDAAKAEAFYVERLGFRCTDRFTGVGPFLQPAGTLDHHTLFMIQTPPFMKGCEHFTFHMGGPTEVLQAGTRFVAKGYQSFWGPGRHRFGSNWFWYFNSPLGCHVEYDADMDLHDDAWNAREAPIGADASQLFLFQHREKWVPSGPPPGAAAAKSD</sequence>
<dbReference type="SUPFAM" id="SSF54593">
    <property type="entry name" value="Glyoxalase/Bleomycin resistance protein/Dihydroxybiphenyl dioxygenase"/>
    <property type="match status" value="1"/>
</dbReference>
<evidence type="ECO:0000313" key="3">
    <source>
        <dbReference type="EMBL" id="PQP17813.1"/>
    </source>
</evidence>
<dbReference type="Proteomes" id="UP000238206">
    <property type="component" value="Unassembled WGS sequence"/>
</dbReference>
<feature type="domain" description="VOC" evidence="2">
    <location>
        <begin position="155"/>
        <end position="272"/>
    </location>
</feature>
<gene>
    <name evidence="3" type="ORF">C5615_15365</name>
</gene>
<protein>
    <submittedName>
        <fullName evidence="3">Glyoxalase</fullName>
    </submittedName>
</protein>
<dbReference type="AlphaFoldDB" id="A0A2S8ISV4"/>
<evidence type="ECO:0000259" key="2">
    <source>
        <dbReference type="PROSITE" id="PS51819"/>
    </source>
</evidence>